<dbReference type="CDD" id="cd07377">
    <property type="entry name" value="WHTH_GntR"/>
    <property type="match status" value="1"/>
</dbReference>
<name>A0AAU7VQG9_9FIRM</name>
<dbReference type="FunFam" id="1.10.10.10:FF:000079">
    <property type="entry name" value="GntR family transcriptional regulator"/>
    <property type="match status" value="1"/>
</dbReference>
<dbReference type="InterPro" id="IPR000524">
    <property type="entry name" value="Tscrpt_reg_HTH_GntR"/>
</dbReference>
<dbReference type="PRINTS" id="PR00035">
    <property type="entry name" value="HTHGNTR"/>
</dbReference>
<reference evidence="5" key="2">
    <citation type="submission" date="2024-06" db="EMBL/GenBank/DDBJ databases">
        <authorList>
            <person name="Petrova K.O."/>
            <person name="Toshchakov S.V."/>
            <person name="Boltjanskaja Y.V."/>
            <person name="Kevbrin V."/>
        </authorList>
    </citation>
    <scope>NUCLEOTIDE SEQUENCE</scope>
    <source>
        <strain evidence="5">Z-910T</strain>
    </source>
</reference>
<evidence type="ECO:0000256" key="3">
    <source>
        <dbReference type="ARBA" id="ARBA00023163"/>
    </source>
</evidence>
<dbReference type="PANTHER" id="PTHR38445">
    <property type="entry name" value="HTH-TYPE TRANSCRIPTIONAL REPRESSOR YTRA"/>
    <property type="match status" value="1"/>
</dbReference>
<dbReference type="AlphaFoldDB" id="A0AAU7VQG9"/>
<dbReference type="InterPro" id="IPR036388">
    <property type="entry name" value="WH-like_DNA-bd_sf"/>
</dbReference>
<dbReference type="SUPFAM" id="SSF46785">
    <property type="entry name" value="Winged helix' DNA-binding domain"/>
    <property type="match status" value="1"/>
</dbReference>
<evidence type="ECO:0000256" key="2">
    <source>
        <dbReference type="ARBA" id="ARBA00023125"/>
    </source>
</evidence>
<evidence type="ECO:0000313" key="5">
    <source>
        <dbReference type="EMBL" id="XBX76306.1"/>
    </source>
</evidence>
<dbReference type="Gene3D" id="1.10.10.10">
    <property type="entry name" value="Winged helix-like DNA-binding domain superfamily/Winged helix DNA-binding domain"/>
    <property type="match status" value="1"/>
</dbReference>
<keyword evidence="1" id="KW-0805">Transcription regulation</keyword>
<gene>
    <name evidence="5" type="ORF">PRVXT_001492</name>
</gene>
<dbReference type="RefSeq" id="WP_350345040.1">
    <property type="nucleotide sequence ID" value="NZ_CP158367.1"/>
</dbReference>
<reference evidence="5" key="1">
    <citation type="journal article" date="2013" name="Extremophiles">
        <title>Proteinivorax tanatarense gen. nov., sp. nov., an anaerobic, haloalkaliphilic, proteolytic bacterium isolated from a decaying algal bloom, and proposal of Proteinivoraceae fam. nov.</title>
        <authorList>
            <person name="Kevbrin V."/>
            <person name="Boltyanskaya Y."/>
            <person name="Zhilina T."/>
            <person name="Kolganova T."/>
            <person name="Lavrentjeva E."/>
            <person name="Kuznetsov B."/>
        </authorList>
    </citation>
    <scope>NUCLEOTIDE SEQUENCE</scope>
    <source>
        <strain evidence="5">Z-910T</strain>
    </source>
</reference>
<feature type="domain" description="HTH gntR-type" evidence="4">
    <location>
        <begin position="21"/>
        <end position="89"/>
    </location>
</feature>
<dbReference type="EMBL" id="CP158367">
    <property type="protein sequence ID" value="XBX76306.1"/>
    <property type="molecule type" value="Genomic_DNA"/>
</dbReference>
<protein>
    <submittedName>
        <fullName evidence="5">GntR family transcriptional regulator</fullName>
    </submittedName>
</protein>
<organism evidence="5">
    <name type="scientific">Proteinivorax tanatarense</name>
    <dbReference type="NCBI Taxonomy" id="1260629"/>
    <lineage>
        <taxon>Bacteria</taxon>
        <taxon>Bacillati</taxon>
        <taxon>Bacillota</taxon>
        <taxon>Clostridia</taxon>
        <taxon>Eubacteriales</taxon>
        <taxon>Proteinivoracaceae</taxon>
        <taxon>Proteinivorax</taxon>
    </lineage>
</organism>
<keyword evidence="2" id="KW-0238">DNA-binding</keyword>
<proteinExistence type="predicted"/>
<dbReference type="SMART" id="SM00345">
    <property type="entry name" value="HTH_GNTR"/>
    <property type="match status" value="1"/>
</dbReference>
<dbReference type="PANTHER" id="PTHR38445:SF9">
    <property type="entry name" value="HTH-TYPE TRANSCRIPTIONAL REPRESSOR YTRA"/>
    <property type="match status" value="1"/>
</dbReference>
<dbReference type="GO" id="GO:0003677">
    <property type="term" value="F:DNA binding"/>
    <property type="evidence" value="ECO:0007669"/>
    <property type="project" value="UniProtKB-KW"/>
</dbReference>
<dbReference type="InterPro" id="IPR036390">
    <property type="entry name" value="WH_DNA-bd_sf"/>
</dbReference>
<accession>A0AAU7VQG9</accession>
<dbReference type="PROSITE" id="PS50949">
    <property type="entry name" value="HTH_GNTR"/>
    <property type="match status" value="1"/>
</dbReference>
<sequence>MEIGKGGAVITKFRIEKNAKIPLYVQVKNNIKELIKKGELKPGTKIPTERELSKELNVSRNTVSVAFQELESEGYLDCKQGKGTFVSEIDEALKKESRKERLLKMIDITLDEGRSLGFSIDEILAIAHVRGREKKEILHKIKVLFIECNKEQGEYISKQLSTDLSINVEPIVLDNLLANPEKYEFLISQSTIIITTFFHIEQVKKLSDFAGKDVIPIALSPHLETIVKIARFPADQKVLLVCKSQTFANKVISSLKSAGISHLEIDTFLQARNKQSEFEKVIDDYKYIITSPGHQHMTSKKAKMENGNKEVLEFNFKPDLASINLLKSALLEQRDKKNSISL</sequence>
<dbReference type="Pfam" id="PF00392">
    <property type="entry name" value="GntR"/>
    <property type="match status" value="1"/>
</dbReference>
<dbReference type="GO" id="GO:0003700">
    <property type="term" value="F:DNA-binding transcription factor activity"/>
    <property type="evidence" value="ECO:0007669"/>
    <property type="project" value="InterPro"/>
</dbReference>
<evidence type="ECO:0000256" key="1">
    <source>
        <dbReference type="ARBA" id="ARBA00023015"/>
    </source>
</evidence>
<keyword evidence="3" id="KW-0804">Transcription</keyword>
<evidence type="ECO:0000259" key="4">
    <source>
        <dbReference type="PROSITE" id="PS50949"/>
    </source>
</evidence>